<reference evidence="14" key="1">
    <citation type="submission" date="2023-07" db="EMBL/GenBank/DDBJ databases">
        <title>Black Yeasts Isolated from many extreme environments.</title>
        <authorList>
            <person name="Coleine C."/>
            <person name="Stajich J.E."/>
            <person name="Selbmann L."/>
        </authorList>
    </citation>
    <scope>NUCLEOTIDE SEQUENCE</scope>
    <source>
        <strain evidence="14">CCFEE 5485</strain>
    </source>
</reference>
<evidence type="ECO:0000256" key="13">
    <source>
        <dbReference type="SAM" id="MobiDB-lite"/>
    </source>
</evidence>
<evidence type="ECO:0000256" key="2">
    <source>
        <dbReference type="ARBA" id="ARBA00006622"/>
    </source>
</evidence>
<comment type="similarity">
    <text evidence="2 12">Belongs to the cysteine dioxygenase family.</text>
</comment>
<accession>A0AAE1C1K5</accession>
<name>A0AAE1C1K5_9PEZI</name>
<dbReference type="PANTHER" id="PTHR12918:SF1">
    <property type="entry name" value="CYSTEINE DIOXYGENASE TYPE 1"/>
    <property type="match status" value="1"/>
</dbReference>
<evidence type="ECO:0000256" key="3">
    <source>
        <dbReference type="ARBA" id="ARBA00013133"/>
    </source>
</evidence>
<sequence length="259" mass="28409">MQQGPVATSIAAKPTTFHDSARPSPEPLDESEPLDGFQGLVNDINHILGPTSGIDSEDVDVEELKAVMRKYSGPDSDWQKYAFADLSRAYTRNLVDRGNGKSNLLILVWSPGRSSPVHDHANAHCIMRVLTGSLTETVYSWPAQHAASQVGCMTLPTSTSRSPAHTRRPNNNGTNCGQSHELTVQRTTTYDQGEVTYMSDQLGLHRVGNPSKTEVAVSLHLYTPPNAAKHGCHIFDEHTGRKSKVEQHHFYSELGIRTG</sequence>
<feature type="cross-link" description="3'-(S-cysteinyl)-tyrosine (Cys-Tyr)" evidence="10">
    <location>
        <begin position="125"/>
        <end position="222"/>
    </location>
</feature>
<evidence type="ECO:0000313" key="14">
    <source>
        <dbReference type="EMBL" id="KAK3674669.1"/>
    </source>
</evidence>
<evidence type="ECO:0000256" key="12">
    <source>
        <dbReference type="RuleBase" id="RU366010"/>
    </source>
</evidence>
<feature type="region of interest" description="Disordered" evidence="13">
    <location>
        <begin position="158"/>
        <end position="178"/>
    </location>
</feature>
<dbReference type="Proteomes" id="UP001274830">
    <property type="component" value="Unassembled WGS sequence"/>
</dbReference>
<keyword evidence="7 12" id="KW-0560">Oxidoreductase</keyword>
<keyword evidence="8 11" id="KW-0408">Iron</keyword>
<feature type="region of interest" description="Disordered" evidence="13">
    <location>
        <begin position="1"/>
        <end position="34"/>
    </location>
</feature>
<evidence type="ECO:0000256" key="5">
    <source>
        <dbReference type="ARBA" id="ARBA00022784"/>
    </source>
</evidence>
<evidence type="ECO:0000256" key="9">
    <source>
        <dbReference type="ARBA" id="ARBA00070673"/>
    </source>
</evidence>
<dbReference type="EC" id="1.13.11.20" evidence="3 12"/>
<dbReference type="CDD" id="cd10548">
    <property type="entry name" value="cupin_CDO"/>
    <property type="match status" value="1"/>
</dbReference>
<organism evidence="14 15">
    <name type="scientific">Recurvomyces mirabilis</name>
    <dbReference type="NCBI Taxonomy" id="574656"/>
    <lineage>
        <taxon>Eukaryota</taxon>
        <taxon>Fungi</taxon>
        <taxon>Dikarya</taxon>
        <taxon>Ascomycota</taxon>
        <taxon>Pezizomycotina</taxon>
        <taxon>Dothideomycetes</taxon>
        <taxon>Dothideomycetidae</taxon>
        <taxon>Mycosphaerellales</taxon>
        <taxon>Teratosphaeriaceae</taxon>
        <taxon>Recurvomyces</taxon>
    </lineage>
</organism>
<dbReference type="InterPro" id="IPR011051">
    <property type="entry name" value="RmlC_Cupin_sf"/>
</dbReference>
<feature type="binding site" evidence="11">
    <location>
        <position position="118"/>
    </location>
    <ligand>
        <name>Fe cation</name>
        <dbReference type="ChEBI" id="CHEBI:24875"/>
        <note>catalytic</note>
    </ligand>
</feature>
<protein>
    <recommendedName>
        <fullName evidence="9 12">Cysteine dioxygenase</fullName>
        <ecNumber evidence="3 12">1.13.11.20</ecNumber>
    </recommendedName>
</protein>
<keyword evidence="4 11" id="KW-0479">Metal-binding</keyword>
<evidence type="ECO:0000256" key="11">
    <source>
        <dbReference type="PIRSR" id="PIRSR610300-51"/>
    </source>
</evidence>
<evidence type="ECO:0000256" key="7">
    <source>
        <dbReference type="ARBA" id="ARBA00023002"/>
    </source>
</evidence>
<dbReference type="Gene3D" id="2.60.120.10">
    <property type="entry name" value="Jelly Rolls"/>
    <property type="match status" value="1"/>
</dbReference>
<dbReference type="SUPFAM" id="SSF51182">
    <property type="entry name" value="RmlC-like cupins"/>
    <property type="match status" value="1"/>
</dbReference>
<dbReference type="GO" id="GO:0008198">
    <property type="term" value="F:ferrous iron binding"/>
    <property type="evidence" value="ECO:0007669"/>
    <property type="project" value="TreeGrafter"/>
</dbReference>
<dbReference type="InterPro" id="IPR014710">
    <property type="entry name" value="RmlC-like_jellyroll"/>
</dbReference>
<dbReference type="PANTHER" id="PTHR12918">
    <property type="entry name" value="CYSTEINE DIOXYGENASE"/>
    <property type="match status" value="1"/>
</dbReference>
<dbReference type="InterPro" id="IPR010300">
    <property type="entry name" value="CDO_1"/>
</dbReference>
<comment type="caution">
    <text evidence="14">The sequence shown here is derived from an EMBL/GenBank/DDBJ whole genome shotgun (WGS) entry which is preliminary data.</text>
</comment>
<evidence type="ECO:0000256" key="1">
    <source>
        <dbReference type="ARBA" id="ARBA00000629"/>
    </source>
</evidence>
<feature type="binding site" evidence="11">
    <location>
        <position position="205"/>
    </location>
    <ligand>
        <name>Fe cation</name>
        <dbReference type="ChEBI" id="CHEBI:24875"/>
        <note>catalytic</note>
    </ligand>
</feature>
<keyword evidence="6 12" id="KW-0223">Dioxygenase</keyword>
<dbReference type="EMBL" id="JAUTXT010000018">
    <property type="protein sequence ID" value="KAK3674669.1"/>
    <property type="molecule type" value="Genomic_DNA"/>
</dbReference>
<proteinExistence type="inferred from homology"/>
<dbReference type="GO" id="GO:0019448">
    <property type="term" value="P:L-cysteine catabolic process"/>
    <property type="evidence" value="ECO:0007669"/>
    <property type="project" value="TreeGrafter"/>
</dbReference>
<keyword evidence="15" id="KW-1185">Reference proteome</keyword>
<dbReference type="Pfam" id="PF05995">
    <property type="entry name" value="CDO_I"/>
    <property type="match status" value="1"/>
</dbReference>
<gene>
    <name evidence="14" type="ORF">LTR78_005391</name>
</gene>
<comment type="cofactor">
    <cofactor evidence="12">
        <name>Fe cation</name>
        <dbReference type="ChEBI" id="CHEBI:24875"/>
    </cofactor>
    <text evidence="12">Binds 1 Fe cation per subunit.</text>
</comment>
<evidence type="ECO:0000313" key="15">
    <source>
        <dbReference type="Proteomes" id="UP001274830"/>
    </source>
</evidence>
<dbReference type="FunFam" id="2.60.120.10:FF:000189">
    <property type="entry name" value="Cysteine dioxygenase"/>
    <property type="match status" value="1"/>
</dbReference>
<evidence type="ECO:0000256" key="10">
    <source>
        <dbReference type="PIRSR" id="PIRSR610300-50"/>
    </source>
</evidence>
<evidence type="ECO:0000256" key="8">
    <source>
        <dbReference type="ARBA" id="ARBA00023004"/>
    </source>
</evidence>
<feature type="binding site" evidence="11">
    <location>
        <position position="120"/>
    </location>
    <ligand>
        <name>Fe cation</name>
        <dbReference type="ChEBI" id="CHEBI:24875"/>
        <note>catalytic</note>
    </ligand>
</feature>
<comment type="catalytic activity">
    <reaction evidence="1 12">
        <text>L-cysteine + O2 = 3-sulfino-L-alanine + H(+)</text>
        <dbReference type="Rhea" id="RHEA:20441"/>
        <dbReference type="ChEBI" id="CHEBI:15378"/>
        <dbReference type="ChEBI" id="CHEBI:15379"/>
        <dbReference type="ChEBI" id="CHEBI:35235"/>
        <dbReference type="ChEBI" id="CHEBI:61085"/>
        <dbReference type="EC" id="1.13.11.20"/>
    </reaction>
</comment>
<dbReference type="AlphaFoldDB" id="A0AAE1C1K5"/>
<dbReference type="GO" id="GO:0017172">
    <property type="term" value="F:cysteine dioxygenase activity"/>
    <property type="evidence" value="ECO:0007669"/>
    <property type="project" value="UniProtKB-UniRule"/>
</dbReference>
<evidence type="ECO:0000256" key="6">
    <source>
        <dbReference type="ARBA" id="ARBA00022964"/>
    </source>
</evidence>
<evidence type="ECO:0000256" key="4">
    <source>
        <dbReference type="ARBA" id="ARBA00022723"/>
    </source>
</evidence>
<keyword evidence="5 10" id="KW-0883">Thioether bond</keyword>